<keyword evidence="2" id="KW-0812">Transmembrane</keyword>
<dbReference type="SUPFAM" id="SSF63829">
    <property type="entry name" value="Calcium-dependent phosphotriesterase"/>
    <property type="match status" value="1"/>
</dbReference>
<feature type="signal peptide" evidence="3">
    <location>
        <begin position="1"/>
        <end position="33"/>
    </location>
</feature>
<name>A0ABZ1RF60_9ACTN</name>
<dbReference type="EMBL" id="CP108057">
    <property type="protein sequence ID" value="WUO45445.1"/>
    <property type="molecule type" value="Genomic_DNA"/>
</dbReference>
<dbReference type="Gene3D" id="2.130.10.10">
    <property type="entry name" value="YVTN repeat-like/Quinoprotein amine dehydrogenase"/>
    <property type="match status" value="1"/>
</dbReference>
<dbReference type="InterPro" id="IPR015943">
    <property type="entry name" value="WD40/YVTN_repeat-like_dom_sf"/>
</dbReference>
<evidence type="ECO:0000256" key="3">
    <source>
        <dbReference type="SAM" id="SignalP"/>
    </source>
</evidence>
<accession>A0ABZ1RF60</accession>
<feature type="region of interest" description="Disordered" evidence="1">
    <location>
        <begin position="370"/>
        <end position="452"/>
    </location>
</feature>
<evidence type="ECO:0000256" key="1">
    <source>
        <dbReference type="SAM" id="MobiDB-lite"/>
    </source>
</evidence>
<protein>
    <submittedName>
        <fullName evidence="4">Uncharacterized protein</fullName>
    </submittedName>
</protein>
<reference evidence="4" key="1">
    <citation type="submission" date="2022-10" db="EMBL/GenBank/DDBJ databases">
        <title>The complete genomes of actinobacterial strains from the NBC collection.</title>
        <authorList>
            <person name="Joergensen T.S."/>
            <person name="Alvarez Arevalo M."/>
            <person name="Sterndorff E.B."/>
            <person name="Faurdal D."/>
            <person name="Vuksanovic O."/>
            <person name="Mourched A.-S."/>
            <person name="Charusanti P."/>
            <person name="Shaw S."/>
            <person name="Blin K."/>
            <person name="Weber T."/>
        </authorList>
    </citation>
    <scope>NUCLEOTIDE SEQUENCE</scope>
    <source>
        <strain evidence="4">NBC_00283</strain>
    </source>
</reference>
<feature type="compositionally biased region" description="Pro residues" evidence="1">
    <location>
        <begin position="373"/>
        <end position="389"/>
    </location>
</feature>
<keyword evidence="5" id="KW-1185">Reference proteome</keyword>
<gene>
    <name evidence="4" type="ORF">OHU17_06130</name>
</gene>
<dbReference type="RefSeq" id="WP_328775471.1">
    <property type="nucleotide sequence ID" value="NZ_CP108057.1"/>
</dbReference>
<keyword evidence="2" id="KW-1133">Transmembrane helix</keyword>
<evidence type="ECO:0000313" key="5">
    <source>
        <dbReference type="Proteomes" id="UP001432075"/>
    </source>
</evidence>
<feature type="chain" id="PRO_5046095614" evidence="3">
    <location>
        <begin position="34"/>
        <end position="490"/>
    </location>
</feature>
<organism evidence="4 5">
    <name type="scientific">Streptomyces goshikiensis</name>
    <dbReference type="NCBI Taxonomy" id="1942"/>
    <lineage>
        <taxon>Bacteria</taxon>
        <taxon>Bacillati</taxon>
        <taxon>Actinomycetota</taxon>
        <taxon>Actinomycetes</taxon>
        <taxon>Kitasatosporales</taxon>
        <taxon>Streptomycetaceae</taxon>
        <taxon>Streptomyces</taxon>
    </lineage>
</organism>
<evidence type="ECO:0000313" key="4">
    <source>
        <dbReference type="EMBL" id="WUO45445.1"/>
    </source>
</evidence>
<keyword evidence="3" id="KW-0732">Signal</keyword>
<feature type="compositionally biased region" description="Low complexity" evidence="1">
    <location>
        <begin position="390"/>
        <end position="428"/>
    </location>
</feature>
<dbReference type="Proteomes" id="UP001432075">
    <property type="component" value="Chromosome"/>
</dbReference>
<evidence type="ECO:0000256" key="2">
    <source>
        <dbReference type="SAM" id="Phobius"/>
    </source>
</evidence>
<sequence>MKPHAPRVTGALVFTTATAAALIVAVTAGGAGAEPAAPSPQAAPGGVTYREAGRFTTAGKPRDLLLHPESKNLYVGSDDLADTADVNEGGLYVLNPADGSVRSTVTRIPGPTGTLARRAVTRIGAALPGDGVVFGYPLRGIGTARTGDETAAGAWVAGATVTDIGPGTGPGTALVAQGPVLAEVELATAAVRRSLTLEGGDSFAVDAARKTVWFTDFANRRLYKVDTERLAVVATVELPAGEGFGGFTEVDPQTGAVWVGLDNSVAVYAATGTRLGALSGKDLPRAARFDSATGQAFVVWQDAWDPSLPGSDNDGTLTVHRSADLTELVRPVVLPGNQVQLGVASLAVQPGAEVVLVSSPAQGTITRLERFVPPAPSPDPSSHPSPSPDPSASAPSPGSSAGTPTGPGPATSPAASPAPAGSTAAPGAVVGGTGGQPPAAGPAPAPAPHGSLASTGTTVLSLAGTAATLTLAGWALIRFRAGRPGRTGPG</sequence>
<feature type="transmembrane region" description="Helical" evidence="2">
    <location>
        <begin position="459"/>
        <end position="477"/>
    </location>
</feature>
<keyword evidence="2" id="KW-0472">Membrane</keyword>
<proteinExistence type="predicted"/>